<proteinExistence type="predicted"/>
<keyword evidence="3" id="KW-1185">Reference proteome</keyword>
<dbReference type="PROSITE" id="PS50011">
    <property type="entry name" value="PROTEIN_KINASE_DOM"/>
    <property type="match status" value="1"/>
</dbReference>
<dbReference type="EMBL" id="KQ085953">
    <property type="protein sequence ID" value="KLO13858.1"/>
    <property type="molecule type" value="Genomic_DNA"/>
</dbReference>
<dbReference type="InterPro" id="IPR000719">
    <property type="entry name" value="Prot_kinase_dom"/>
</dbReference>
<name>A0A0H2RWP1_9AGAM</name>
<evidence type="ECO:0000313" key="3">
    <source>
        <dbReference type="Proteomes" id="UP000053477"/>
    </source>
</evidence>
<dbReference type="InParanoid" id="A0A0H2RWP1"/>
<reference evidence="2 3" key="1">
    <citation type="submission" date="2015-04" db="EMBL/GenBank/DDBJ databases">
        <title>Complete genome sequence of Schizopora paradoxa KUC8140, a cosmopolitan wood degrader in East Asia.</title>
        <authorList>
            <consortium name="DOE Joint Genome Institute"/>
            <person name="Min B."/>
            <person name="Park H."/>
            <person name="Jang Y."/>
            <person name="Kim J.-J."/>
            <person name="Kim K.H."/>
            <person name="Pangilinan J."/>
            <person name="Lipzen A."/>
            <person name="Riley R."/>
            <person name="Grigoriev I.V."/>
            <person name="Spatafora J.W."/>
            <person name="Choi I.-G."/>
        </authorList>
    </citation>
    <scope>NUCLEOTIDE SEQUENCE [LARGE SCALE GENOMIC DNA]</scope>
    <source>
        <strain evidence="2 3">KUC8140</strain>
    </source>
</reference>
<dbReference type="GO" id="GO:0004674">
    <property type="term" value="F:protein serine/threonine kinase activity"/>
    <property type="evidence" value="ECO:0007669"/>
    <property type="project" value="TreeGrafter"/>
</dbReference>
<dbReference type="OrthoDB" id="5987198at2759"/>
<feature type="domain" description="Protein kinase" evidence="1">
    <location>
        <begin position="39"/>
        <end position="357"/>
    </location>
</feature>
<dbReference type="GO" id="GO:0005634">
    <property type="term" value="C:nucleus"/>
    <property type="evidence" value="ECO:0007669"/>
    <property type="project" value="TreeGrafter"/>
</dbReference>
<dbReference type="STRING" id="27342.A0A0H2RWP1"/>
<accession>A0A0H2RWP1</accession>
<gene>
    <name evidence="2" type="ORF">SCHPADRAFT_827371</name>
</gene>
<dbReference type="PANTHER" id="PTHR44167">
    <property type="entry name" value="OVARIAN-SPECIFIC SERINE/THREONINE-PROTEIN KINASE LOK-RELATED"/>
    <property type="match status" value="1"/>
</dbReference>
<protein>
    <recommendedName>
        <fullName evidence="1">Protein kinase domain-containing protein</fullName>
    </recommendedName>
</protein>
<organism evidence="2 3">
    <name type="scientific">Schizopora paradoxa</name>
    <dbReference type="NCBI Taxonomy" id="27342"/>
    <lineage>
        <taxon>Eukaryota</taxon>
        <taxon>Fungi</taxon>
        <taxon>Dikarya</taxon>
        <taxon>Basidiomycota</taxon>
        <taxon>Agaricomycotina</taxon>
        <taxon>Agaricomycetes</taxon>
        <taxon>Hymenochaetales</taxon>
        <taxon>Schizoporaceae</taxon>
        <taxon>Schizopora</taxon>
    </lineage>
</organism>
<dbReference type="SUPFAM" id="SSF56112">
    <property type="entry name" value="Protein kinase-like (PK-like)"/>
    <property type="match status" value="1"/>
</dbReference>
<dbReference type="GO" id="GO:0044773">
    <property type="term" value="P:mitotic DNA damage checkpoint signaling"/>
    <property type="evidence" value="ECO:0007669"/>
    <property type="project" value="TreeGrafter"/>
</dbReference>
<dbReference type="AlphaFoldDB" id="A0A0H2RWP1"/>
<dbReference type="Gene3D" id="1.10.510.10">
    <property type="entry name" value="Transferase(Phosphotransferase) domain 1"/>
    <property type="match status" value="1"/>
</dbReference>
<sequence>MDEEEAEEFRKRTAAGRYNLRPVEISWQQRYEILDDHGYQLRPRLRPGWEPSWIGTERNPMFCEDSLNFCREKVIDATRKTDGERVMIMKLRRKSTEGRIFRHLADNEGRMGVENHIIPLLDSFEDDREPTLEFFVMPLLAACDDPPFERVDEVIELFKQMLEGLVYMHDSGVAHRDCSIGNVMMDAPDVFPKGFHPCAENRDSGGTFPVKTVARHKTGKPVHYYFIDFGISRLYRPDEEHEVVGDDGPDREIPEMSNIRIYDPFPADIFIMGNAFKKFFLSEYDNFDFLIPLVKAMTARDPSDRPSASDALNQFKSLVFSQGYFKLRQRLIRQGEKKNALARFFANVGILISAAFYPIKYVARLPIRAVSTIRTMVSRRPNRLRL</sequence>
<dbReference type="Proteomes" id="UP000053477">
    <property type="component" value="Unassembled WGS sequence"/>
</dbReference>
<dbReference type="PANTHER" id="PTHR44167:SF30">
    <property type="entry name" value="PHOSPHORYLASE KINASE"/>
    <property type="match status" value="1"/>
</dbReference>
<evidence type="ECO:0000313" key="2">
    <source>
        <dbReference type="EMBL" id="KLO13858.1"/>
    </source>
</evidence>
<dbReference type="InterPro" id="IPR011009">
    <property type="entry name" value="Kinase-like_dom_sf"/>
</dbReference>
<evidence type="ECO:0000259" key="1">
    <source>
        <dbReference type="PROSITE" id="PS50011"/>
    </source>
</evidence>
<dbReference type="SMART" id="SM00220">
    <property type="entry name" value="S_TKc"/>
    <property type="match status" value="1"/>
</dbReference>
<dbReference type="GO" id="GO:0005524">
    <property type="term" value="F:ATP binding"/>
    <property type="evidence" value="ECO:0007669"/>
    <property type="project" value="InterPro"/>
</dbReference>